<dbReference type="InterPro" id="IPR007185">
    <property type="entry name" value="DNA_pol_a/d/e_bsu"/>
</dbReference>
<dbReference type="GO" id="GO:0006270">
    <property type="term" value="P:DNA replication initiation"/>
    <property type="evidence" value="ECO:0007669"/>
    <property type="project" value="TreeGrafter"/>
</dbReference>
<protein>
    <recommendedName>
        <fullName evidence="3">DNA polymerase alpha subunit B</fullName>
    </recommendedName>
</protein>
<accession>A0A1B0D046</accession>
<dbReference type="Pfam" id="PF22062">
    <property type="entry name" value="OB_DPOA2"/>
    <property type="match status" value="1"/>
</dbReference>
<dbReference type="GO" id="GO:0003677">
    <property type="term" value="F:DNA binding"/>
    <property type="evidence" value="ECO:0007669"/>
    <property type="project" value="InterPro"/>
</dbReference>
<evidence type="ECO:0000313" key="8">
    <source>
        <dbReference type="EnsemblMetazoa" id="PPAI000718-PA"/>
    </source>
</evidence>
<dbReference type="VEuPathDB" id="VectorBase:PPAI000718"/>
<dbReference type="Proteomes" id="UP000092462">
    <property type="component" value="Unassembled WGS sequence"/>
</dbReference>
<comment type="subcellular location">
    <subcellularLocation>
        <location evidence="1">Nucleus</location>
    </subcellularLocation>
</comment>
<dbReference type="AlphaFoldDB" id="A0A1B0D046"/>
<feature type="domain" description="DNA polymerase alpha/delta/epsilon subunit B" evidence="6">
    <location>
        <begin position="254"/>
        <end position="322"/>
    </location>
</feature>
<evidence type="ECO:0000259" key="7">
    <source>
        <dbReference type="Pfam" id="PF22062"/>
    </source>
</evidence>
<keyword evidence="4" id="KW-0235">DNA replication</keyword>
<dbReference type="EnsemblMetazoa" id="PPAI000718-RA">
    <property type="protein sequence ID" value="PPAI000718-PA"/>
    <property type="gene ID" value="PPAI000718"/>
</dbReference>
<keyword evidence="9" id="KW-1185">Reference proteome</keyword>
<evidence type="ECO:0000256" key="5">
    <source>
        <dbReference type="ARBA" id="ARBA00023242"/>
    </source>
</evidence>
<sequence length="325" mass="36279">MWRLMMLVKMKNYVIAFLVFQPHQTQAKTRPGTVEVNFSPVSYSPLTSSKDKTSDDKSGKIIYTFGSPQLLQSITWESSEPTQITIHQIPLNIQEEVLETEERYMYDSVTEKSWLAGERFDDIASGICSRAFTEDVDETGTDGSYEGQEYDKLSQVDHHSQEVVRCVGRISYESTSNRLSANSTVLVGNSKDKMSIVSLNFSRIPSVAVFPGQIVLAKGMNPTGGTLFLRQIFTERYWSPPRAPSQLHKPLRLLIAAGPFAENNDLVCEPLQDLMMQCKQTRPNVLILIGPFVDINNSCIADGVLAESFDSFFQKLINGVVSSVG</sequence>
<dbReference type="InterPro" id="IPR054300">
    <property type="entry name" value="OB_DPOA2"/>
</dbReference>
<evidence type="ECO:0000256" key="1">
    <source>
        <dbReference type="ARBA" id="ARBA00004123"/>
    </source>
</evidence>
<organism evidence="8 9">
    <name type="scientific">Phlebotomus papatasi</name>
    <name type="common">Sandfly</name>
    <dbReference type="NCBI Taxonomy" id="29031"/>
    <lineage>
        <taxon>Eukaryota</taxon>
        <taxon>Metazoa</taxon>
        <taxon>Ecdysozoa</taxon>
        <taxon>Arthropoda</taxon>
        <taxon>Hexapoda</taxon>
        <taxon>Insecta</taxon>
        <taxon>Pterygota</taxon>
        <taxon>Neoptera</taxon>
        <taxon>Endopterygota</taxon>
        <taxon>Diptera</taxon>
        <taxon>Nematocera</taxon>
        <taxon>Psychodoidea</taxon>
        <taxon>Psychodidae</taxon>
        <taxon>Phlebotomus</taxon>
        <taxon>Phlebotomus</taxon>
    </lineage>
</organism>
<evidence type="ECO:0000256" key="4">
    <source>
        <dbReference type="ARBA" id="ARBA00022705"/>
    </source>
</evidence>
<evidence type="ECO:0000256" key="2">
    <source>
        <dbReference type="ARBA" id="ARBA00007299"/>
    </source>
</evidence>
<dbReference type="PANTHER" id="PTHR23061:SF12">
    <property type="entry name" value="DNA POLYMERASE ALPHA SUBUNIT B"/>
    <property type="match status" value="1"/>
</dbReference>
<keyword evidence="5" id="KW-0539">Nucleus</keyword>
<evidence type="ECO:0000313" key="9">
    <source>
        <dbReference type="Proteomes" id="UP000092462"/>
    </source>
</evidence>
<feature type="domain" description="DNA polymerase alpha subunit B OB" evidence="7">
    <location>
        <begin position="151"/>
        <end position="233"/>
    </location>
</feature>
<dbReference type="Pfam" id="PF04042">
    <property type="entry name" value="DNA_pol_E_B"/>
    <property type="match status" value="1"/>
</dbReference>
<name>A0A1B0D046_PHLPP</name>
<dbReference type="Gene3D" id="3.60.21.60">
    <property type="match status" value="1"/>
</dbReference>
<reference evidence="8" key="1">
    <citation type="submission" date="2022-08" db="UniProtKB">
        <authorList>
            <consortium name="EnsemblMetazoa"/>
        </authorList>
    </citation>
    <scope>IDENTIFICATION</scope>
    <source>
        <strain evidence="8">Israel</strain>
    </source>
</reference>
<comment type="similarity">
    <text evidence="2">Belongs to the DNA polymerase alpha subunit B family.</text>
</comment>
<dbReference type="PANTHER" id="PTHR23061">
    <property type="entry name" value="DNA POLYMERASE 2 ALPHA 70 KDA SUBUNIT"/>
    <property type="match status" value="1"/>
</dbReference>
<evidence type="ECO:0000256" key="3">
    <source>
        <dbReference type="ARBA" id="ARBA00018596"/>
    </source>
</evidence>
<proteinExistence type="inferred from homology"/>
<dbReference type="VEuPathDB" id="VectorBase:PPAPM1_006570"/>
<dbReference type="EMBL" id="AJVK01009814">
    <property type="status" value="NOT_ANNOTATED_CDS"/>
    <property type="molecule type" value="Genomic_DNA"/>
</dbReference>
<evidence type="ECO:0000259" key="6">
    <source>
        <dbReference type="Pfam" id="PF04042"/>
    </source>
</evidence>
<dbReference type="InterPro" id="IPR016722">
    <property type="entry name" value="DNA_pol_alpha_bsu"/>
</dbReference>
<dbReference type="GO" id="GO:0005658">
    <property type="term" value="C:alpha DNA polymerase:primase complex"/>
    <property type="evidence" value="ECO:0007669"/>
    <property type="project" value="TreeGrafter"/>
</dbReference>